<evidence type="ECO:0000256" key="6">
    <source>
        <dbReference type="ARBA" id="ARBA00023141"/>
    </source>
</evidence>
<dbReference type="InterPro" id="IPR011060">
    <property type="entry name" value="RibuloseP-bd_barrel"/>
</dbReference>
<name>F7YWY6_9THEM</name>
<dbReference type="PROSITE" id="PS00167">
    <property type="entry name" value="TRP_SYNTHASE_ALPHA"/>
    <property type="match status" value="1"/>
</dbReference>
<proteinExistence type="inferred from homology"/>
<dbReference type="PANTHER" id="PTHR43406">
    <property type="entry name" value="TRYPTOPHAN SYNTHASE, ALPHA CHAIN"/>
    <property type="match status" value="1"/>
</dbReference>
<dbReference type="InterPro" id="IPR002028">
    <property type="entry name" value="Trp_synthase_suA"/>
</dbReference>
<comment type="similarity">
    <text evidence="9 10">Belongs to the TrpA family.</text>
</comment>
<dbReference type="eggNOG" id="COG0159">
    <property type="taxonomic scope" value="Bacteria"/>
</dbReference>
<keyword evidence="4 9" id="KW-0028">Amino-acid biosynthesis</keyword>
<dbReference type="Proteomes" id="UP000006804">
    <property type="component" value="Chromosome"/>
</dbReference>
<evidence type="ECO:0000313" key="12">
    <source>
        <dbReference type="Proteomes" id="UP000006804"/>
    </source>
</evidence>
<evidence type="ECO:0000256" key="2">
    <source>
        <dbReference type="ARBA" id="ARBA00004733"/>
    </source>
</evidence>
<dbReference type="InterPro" id="IPR018204">
    <property type="entry name" value="Trp_synthase_alpha_AS"/>
</dbReference>
<reference evidence="11 12" key="1">
    <citation type="submission" date="2010-11" db="EMBL/GenBank/DDBJ databases">
        <title>The complete genome of Thermotoga thermarum DSM 5069.</title>
        <authorList>
            <consortium name="US DOE Joint Genome Institute (JGI-PGF)"/>
            <person name="Lucas S."/>
            <person name="Copeland A."/>
            <person name="Lapidus A."/>
            <person name="Bruce D."/>
            <person name="Goodwin L."/>
            <person name="Pitluck S."/>
            <person name="Kyrpides N."/>
            <person name="Mavromatis K."/>
            <person name="Ivanova N."/>
            <person name="Zeytun A."/>
            <person name="Brettin T."/>
            <person name="Detter J.C."/>
            <person name="Tapia R."/>
            <person name="Han C."/>
            <person name="Land M."/>
            <person name="Hauser L."/>
            <person name="Markowitz V."/>
            <person name="Cheng J.-F."/>
            <person name="Hugenholtz P."/>
            <person name="Woyke T."/>
            <person name="Wu D."/>
            <person name="Spring S."/>
            <person name="Schroeder M."/>
            <person name="Brambilla E."/>
            <person name="Klenk H.-P."/>
            <person name="Eisen J.A."/>
        </authorList>
    </citation>
    <scope>NUCLEOTIDE SEQUENCE [LARGE SCALE GENOMIC DNA]</scope>
    <source>
        <strain evidence="11 12">DSM 5069</strain>
    </source>
</reference>
<protein>
    <recommendedName>
        <fullName evidence="9">Tryptophan synthase alpha chain</fullName>
        <ecNumber evidence="9">4.2.1.20</ecNumber>
    </recommendedName>
</protein>
<dbReference type="GO" id="GO:0005829">
    <property type="term" value="C:cytosol"/>
    <property type="evidence" value="ECO:0007669"/>
    <property type="project" value="TreeGrafter"/>
</dbReference>
<comment type="pathway">
    <text evidence="2 9">Amino-acid biosynthesis; L-tryptophan biosynthesis; L-tryptophan from chorismate: step 5/5.</text>
</comment>
<dbReference type="PANTHER" id="PTHR43406:SF1">
    <property type="entry name" value="TRYPTOPHAN SYNTHASE ALPHA CHAIN, CHLOROPLASTIC"/>
    <property type="match status" value="1"/>
</dbReference>
<evidence type="ECO:0000256" key="9">
    <source>
        <dbReference type="HAMAP-Rule" id="MF_00131"/>
    </source>
</evidence>
<evidence type="ECO:0000256" key="10">
    <source>
        <dbReference type="RuleBase" id="RU003662"/>
    </source>
</evidence>
<dbReference type="HAMAP" id="MF_00131">
    <property type="entry name" value="Trp_synth_alpha"/>
    <property type="match status" value="1"/>
</dbReference>
<accession>F7YWY6</accession>
<evidence type="ECO:0000313" key="11">
    <source>
        <dbReference type="EMBL" id="AEH50578.1"/>
    </source>
</evidence>
<sequence length="255" mass="28824">MNLIEEKFDQLKEKGEKAFIGYVTFGYPSFVETLDFINIVYSYVDILEIGFPFSDPIADGEIIQKASVKALSEGVKLNDLFRSLGHIKKDKPIVLMLYANLVHRMGEDNFYKLCELNGVDGIIIPDVPYEESFQFRQAADKHHVVYIDLVSVSSLERAKTIAIKSQGFLYCVSRKGVTGFKGEMDDKLHIFLKELRKVTTTPLVVGFGIKNTNDVLKIKDLVDGVVIGSAIIAKMDEGKEQLENFLKEIRYVLKN</sequence>
<dbReference type="EC" id="4.2.1.20" evidence="9"/>
<evidence type="ECO:0000256" key="1">
    <source>
        <dbReference type="ARBA" id="ARBA00003365"/>
    </source>
</evidence>
<dbReference type="KEGG" id="tta:Theth_0486"/>
<dbReference type="Pfam" id="PF00290">
    <property type="entry name" value="Trp_syntA"/>
    <property type="match status" value="1"/>
</dbReference>
<dbReference type="PATRIC" id="fig|688269.3.peg.501"/>
<keyword evidence="12" id="KW-1185">Reference proteome</keyword>
<organism evidence="11 12">
    <name type="scientific">Pseudothermotoga thermarum DSM 5069</name>
    <dbReference type="NCBI Taxonomy" id="688269"/>
    <lineage>
        <taxon>Bacteria</taxon>
        <taxon>Thermotogati</taxon>
        <taxon>Thermotogota</taxon>
        <taxon>Thermotogae</taxon>
        <taxon>Thermotogales</taxon>
        <taxon>Thermotogaceae</taxon>
        <taxon>Pseudothermotoga</taxon>
    </lineage>
</organism>
<keyword evidence="7 9" id="KW-0456">Lyase</keyword>
<evidence type="ECO:0000256" key="7">
    <source>
        <dbReference type="ARBA" id="ARBA00023239"/>
    </source>
</evidence>
<gene>
    <name evidence="9" type="primary">trpA</name>
    <name evidence="11" type="ORF">Theth_0486</name>
</gene>
<feature type="active site" description="Proton acceptor" evidence="9">
    <location>
        <position position="48"/>
    </location>
</feature>
<dbReference type="EMBL" id="CP002351">
    <property type="protein sequence ID" value="AEH50578.1"/>
    <property type="molecule type" value="Genomic_DNA"/>
</dbReference>
<dbReference type="Gene3D" id="3.20.20.70">
    <property type="entry name" value="Aldolase class I"/>
    <property type="match status" value="1"/>
</dbReference>
<dbReference type="RefSeq" id="WP_013931801.1">
    <property type="nucleotide sequence ID" value="NC_015707.1"/>
</dbReference>
<dbReference type="UniPathway" id="UPA00035">
    <property type="reaction ID" value="UER00044"/>
</dbReference>
<dbReference type="OrthoDB" id="9804578at2"/>
<comment type="function">
    <text evidence="1 9">The alpha subunit is responsible for the aldol cleavage of indoleglycerol phosphate to indole and glyceraldehyde 3-phosphate.</text>
</comment>
<dbReference type="CDD" id="cd04724">
    <property type="entry name" value="Tryptophan_synthase_alpha"/>
    <property type="match status" value="1"/>
</dbReference>
<keyword evidence="5 9" id="KW-0822">Tryptophan biosynthesis</keyword>
<dbReference type="STRING" id="688269.Theth_0486"/>
<dbReference type="NCBIfam" id="TIGR00262">
    <property type="entry name" value="trpA"/>
    <property type="match status" value="1"/>
</dbReference>
<evidence type="ECO:0000256" key="3">
    <source>
        <dbReference type="ARBA" id="ARBA00011270"/>
    </source>
</evidence>
<evidence type="ECO:0000256" key="4">
    <source>
        <dbReference type="ARBA" id="ARBA00022605"/>
    </source>
</evidence>
<dbReference type="HOGENOM" id="CLU_016734_0_0_0"/>
<comment type="subunit">
    <text evidence="3 9">Tetramer of two alpha and two beta chains.</text>
</comment>
<keyword evidence="6 9" id="KW-0057">Aromatic amino acid biosynthesis</keyword>
<feature type="active site" description="Proton acceptor" evidence="9">
    <location>
        <position position="59"/>
    </location>
</feature>
<dbReference type="SUPFAM" id="SSF51366">
    <property type="entry name" value="Ribulose-phoshate binding barrel"/>
    <property type="match status" value="1"/>
</dbReference>
<dbReference type="FunFam" id="3.20.20.70:FF:000037">
    <property type="entry name" value="Tryptophan synthase alpha chain"/>
    <property type="match status" value="1"/>
</dbReference>
<evidence type="ECO:0000256" key="8">
    <source>
        <dbReference type="ARBA" id="ARBA00049047"/>
    </source>
</evidence>
<dbReference type="GO" id="GO:0004834">
    <property type="term" value="F:tryptophan synthase activity"/>
    <property type="evidence" value="ECO:0007669"/>
    <property type="project" value="UniProtKB-UniRule"/>
</dbReference>
<evidence type="ECO:0000256" key="5">
    <source>
        <dbReference type="ARBA" id="ARBA00022822"/>
    </source>
</evidence>
<comment type="catalytic activity">
    <reaction evidence="8 9">
        <text>(1S,2R)-1-C-(indol-3-yl)glycerol 3-phosphate + L-serine = D-glyceraldehyde 3-phosphate + L-tryptophan + H2O</text>
        <dbReference type="Rhea" id="RHEA:10532"/>
        <dbReference type="ChEBI" id="CHEBI:15377"/>
        <dbReference type="ChEBI" id="CHEBI:33384"/>
        <dbReference type="ChEBI" id="CHEBI:57912"/>
        <dbReference type="ChEBI" id="CHEBI:58866"/>
        <dbReference type="ChEBI" id="CHEBI:59776"/>
        <dbReference type="EC" id="4.2.1.20"/>
    </reaction>
</comment>
<dbReference type="AlphaFoldDB" id="F7YWY6"/>
<dbReference type="InterPro" id="IPR013785">
    <property type="entry name" value="Aldolase_TIM"/>
</dbReference>